<feature type="signal peptide" evidence="3">
    <location>
        <begin position="1"/>
        <end position="25"/>
    </location>
</feature>
<organism evidence="7 8">
    <name type="scientific">Bacteroides thetaiotaomicron</name>
    <dbReference type="NCBI Taxonomy" id="818"/>
    <lineage>
        <taxon>Bacteria</taxon>
        <taxon>Pseudomonadati</taxon>
        <taxon>Bacteroidota</taxon>
        <taxon>Bacteroidia</taxon>
        <taxon>Bacteroidales</taxon>
        <taxon>Bacteroidaceae</taxon>
        <taxon>Bacteroides</taxon>
    </lineage>
</organism>
<dbReference type="EMBL" id="WCSY01000010">
    <property type="protein sequence ID" value="KAB4312480.1"/>
    <property type="molecule type" value="Genomic_DNA"/>
</dbReference>
<evidence type="ECO:0000313" key="9">
    <source>
        <dbReference type="Proteomes" id="UP000440614"/>
    </source>
</evidence>
<evidence type="ECO:0000256" key="2">
    <source>
        <dbReference type="ARBA" id="ARBA00023295"/>
    </source>
</evidence>
<name>A0A0P0F3S2_BACT4</name>
<reference evidence="5 9" key="2">
    <citation type="journal article" date="2019" name="Nat. Med.">
        <title>A library of human gut bacterial isolates paired with longitudinal multiomics data enables mechanistic microbiome research.</title>
        <authorList>
            <person name="Poyet M."/>
            <person name="Groussin M."/>
            <person name="Gibbons S.M."/>
            <person name="Avila-Pacheco J."/>
            <person name="Jiang X."/>
            <person name="Kearney S.M."/>
            <person name="Perrotta A.R."/>
            <person name="Berdy B."/>
            <person name="Zhao S."/>
            <person name="Lieberman T.D."/>
            <person name="Swanson P.K."/>
            <person name="Smith M."/>
            <person name="Roesemann S."/>
            <person name="Alexander J.E."/>
            <person name="Rich S.A."/>
            <person name="Livny J."/>
            <person name="Vlamakis H."/>
            <person name="Clish C."/>
            <person name="Bullock K."/>
            <person name="Deik A."/>
            <person name="Scott J."/>
            <person name="Pierce K.A."/>
            <person name="Xavier R.J."/>
            <person name="Alm E.J."/>
        </authorList>
    </citation>
    <scope>NUCLEOTIDE SEQUENCE [LARGE SCALE GENOMIC DNA]</scope>
    <source>
        <strain evidence="5 9">BIOML-A188</strain>
    </source>
</reference>
<proteinExistence type="predicted"/>
<sequence>MSFIFRKFKMVLLLLLVAAYSYGQARDAKNFIITPQTVVKTNLPKLDSCLFKLQEILRERFGQSAIIGGRRASGNSVIELWTDFELEGKEHYILNISAKKLSIRGATQKAIQYGLKTLDKILQEETNNTANKQIAPRRIENVSDSNCP</sequence>
<evidence type="ECO:0000313" key="8">
    <source>
        <dbReference type="Proteomes" id="UP000284785"/>
    </source>
</evidence>
<dbReference type="Gene3D" id="3.30.379.10">
    <property type="entry name" value="Chitobiase/beta-hexosaminidase domain 2-like"/>
    <property type="match status" value="1"/>
</dbReference>
<dbReference type="EMBL" id="JAQNVG010000007">
    <property type="protein sequence ID" value="MDC2235271.1"/>
    <property type="molecule type" value="Genomic_DNA"/>
</dbReference>
<evidence type="ECO:0000313" key="6">
    <source>
        <dbReference type="EMBL" id="MDC2235271.1"/>
    </source>
</evidence>
<dbReference type="Proteomes" id="UP001217776">
    <property type="component" value="Unassembled WGS sequence"/>
</dbReference>
<feature type="chain" id="PRO_5002967011" evidence="3">
    <location>
        <begin position="26"/>
        <end position="148"/>
    </location>
</feature>
<accession>A0A0P0F3S2</accession>
<dbReference type="RefSeq" id="WP_008764870.1">
    <property type="nucleotide sequence ID" value="NZ_BAABXH010000001.1"/>
</dbReference>
<dbReference type="Pfam" id="PF02838">
    <property type="entry name" value="Glyco_hydro_20b"/>
    <property type="match status" value="1"/>
</dbReference>
<dbReference type="Proteomes" id="UP000284785">
    <property type="component" value="Unassembled WGS sequence"/>
</dbReference>
<reference evidence="7 8" key="1">
    <citation type="submission" date="2018-08" db="EMBL/GenBank/DDBJ databases">
        <title>A genome reference for cultivated species of the human gut microbiota.</title>
        <authorList>
            <person name="Zou Y."/>
            <person name="Xue W."/>
            <person name="Luo G."/>
        </authorList>
    </citation>
    <scope>NUCLEOTIDE SEQUENCE [LARGE SCALE GENOMIC DNA]</scope>
    <source>
        <strain evidence="7 8">AM30-26</strain>
    </source>
</reference>
<dbReference type="GO" id="GO:0016798">
    <property type="term" value="F:hydrolase activity, acting on glycosyl bonds"/>
    <property type="evidence" value="ECO:0007669"/>
    <property type="project" value="UniProtKB-KW"/>
</dbReference>
<accession>C6ISC9</accession>
<dbReference type="KEGG" id="btho:Btheta7330_01795"/>
<comment type="caution">
    <text evidence="7">The sequence shown here is derived from an EMBL/GenBank/DDBJ whole genome shotgun (WGS) entry which is preliminary data.</text>
</comment>
<gene>
    <name evidence="7" type="ORF">DW780_12610</name>
    <name evidence="5" type="ORF">GAO51_11375</name>
    <name evidence="6" type="ORF">PO127_05840</name>
</gene>
<evidence type="ECO:0000313" key="5">
    <source>
        <dbReference type="EMBL" id="KAB4312480.1"/>
    </source>
</evidence>
<protein>
    <submittedName>
        <fullName evidence="6">Glycoside hydrolase family 20 zincin-like fold domain-containing protein</fullName>
    </submittedName>
</protein>
<keyword evidence="3" id="KW-0732">Signal</keyword>
<dbReference type="AlphaFoldDB" id="A0A0P0F3S2"/>
<dbReference type="EMBL" id="QSJP01000010">
    <property type="protein sequence ID" value="RHD87908.1"/>
    <property type="molecule type" value="Genomic_DNA"/>
</dbReference>
<feature type="domain" description="Beta-hexosaminidase bacterial type N-terminal" evidence="4">
    <location>
        <begin position="31"/>
        <end position="129"/>
    </location>
</feature>
<keyword evidence="2" id="KW-0326">Glycosidase</keyword>
<evidence type="ECO:0000256" key="1">
    <source>
        <dbReference type="ARBA" id="ARBA00022801"/>
    </source>
</evidence>
<evidence type="ECO:0000259" key="4">
    <source>
        <dbReference type="Pfam" id="PF02838"/>
    </source>
</evidence>
<evidence type="ECO:0000256" key="3">
    <source>
        <dbReference type="SAM" id="SignalP"/>
    </source>
</evidence>
<keyword evidence="1 6" id="KW-0378">Hydrolase</keyword>
<evidence type="ECO:0000313" key="7">
    <source>
        <dbReference type="EMBL" id="RHD87908.1"/>
    </source>
</evidence>
<reference evidence="6" key="3">
    <citation type="submission" date="2022-10" db="EMBL/GenBank/DDBJ databases">
        <title>Human gut microbiome strain richness.</title>
        <authorList>
            <person name="Chen-Liaw A."/>
        </authorList>
    </citation>
    <scope>NUCLEOTIDE SEQUENCE</scope>
    <source>
        <strain evidence="6">1001283st1_A3_1001283B150304_161114</strain>
    </source>
</reference>
<dbReference type="SUPFAM" id="SSF55545">
    <property type="entry name" value="beta-N-acetylhexosaminidase-like domain"/>
    <property type="match status" value="1"/>
</dbReference>
<dbReference type="InterPro" id="IPR015882">
    <property type="entry name" value="HEX_bac_N"/>
</dbReference>
<dbReference type="InterPro" id="IPR029018">
    <property type="entry name" value="Hex-like_dom2"/>
</dbReference>
<dbReference type="GO" id="GO:0005975">
    <property type="term" value="P:carbohydrate metabolic process"/>
    <property type="evidence" value="ECO:0007669"/>
    <property type="project" value="UniProtKB-ARBA"/>
</dbReference>
<dbReference type="Proteomes" id="UP000440614">
    <property type="component" value="Unassembled WGS sequence"/>
</dbReference>